<proteinExistence type="predicted"/>
<keyword evidence="2" id="KW-1185">Reference proteome</keyword>
<evidence type="ECO:0000313" key="1">
    <source>
        <dbReference type="EMBL" id="KZS90824.1"/>
    </source>
</evidence>
<organism evidence="1 2">
    <name type="scientific">Sistotremastrum niveocremeum HHB9708</name>
    <dbReference type="NCBI Taxonomy" id="1314777"/>
    <lineage>
        <taxon>Eukaryota</taxon>
        <taxon>Fungi</taxon>
        <taxon>Dikarya</taxon>
        <taxon>Basidiomycota</taxon>
        <taxon>Agaricomycotina</taxon>
        <taxon>Agaricomycetes</taxon>
        <taxon>Sistotremastrales</taxon>
        <taxon>Sistotremastraceae</taxon>
        <taxon>Sertulicium</taxon>
        <taxon>Sertulicium niveocremeum</taxon>
    </lineage>
</organism>
<dbReference type="EMBL" id="KV419419">
    <property type="protein sequence ID" value="KZS90824.1"/>
    <property type="molecule type" value="Genomic_DNA"/>
</dbReference>
<reference evidence="1 2" key="1">
    <citation type="journal article" date="2016" name="Mol. Biol. Evol.">
        <title>Comparative Genomics of Early-Diverging Mushroom-Forming Fungi Provides Insights into the Origins of Lignocellulose Decay Capabilities.</title>
        <authorList>
            <person name="Nagy L.G."/>
            <person name="Riley R."/>
            <person name="Tritt A."/>
            <person name="Adam C."/>
            <person name="Daum C."/>
            <person name="Floudas D."/>
            <person name="Sun H."/>
            <person name="Yadav J.S."/>
            <person name="Pangilinan J."/>
            <person name="Larsson K.H."/>
            <person name="Matsuura K."/>
            <person name="Barry K."/>
            <person name="Labutti K."/>
            <person name="Kuo R."/>
            <person name="Ohm R.A."/>
            <person name="Bhattacharya S.S."/>
            <person name="Shirouzu T."/>
            <person name="Yoshinaga Y."/>
            <person name="Martin F.M."/>
            <person name="Grigoriev I.V."/>
            <person name="Hibbett D.S."/>
        </authorList>
    </citation>
    <scope>NUCLEOTIDE SEQUENCE [LARGE SCALE GENOMIC DNA]</scope>
    <source>
        <strain evidence="1 2">HHB9708</strain>
    </source>
</reference>
<sequence length="318" mass="37001">MSVTAVKPFQLPLHQLRFELIETGALFEPLPFRELMILSSFSPVLKQSIQVFLLRRFRQTFEALIPQFEAFRVFWRTQNILLSGSAVLHFITQDTSWSPHDLDFVVGRNCVEPLLLQLQLRGYVRHILEMDIKGSSHKPTKIPGQPPSQIDVVESTMRDPLQTIMFFHSTQVMNFITADSLTILYPDLTLEHVGIARDSDFDVTHLVEKYRARGFDVFYSASDFRTTYSACPLLMRGVGDSQTLYYEFQGTSSNTHALLYPSMVDAVWHFWQVYECSYPFCRNCCYRDEWRREHQHLVYHRVDNTIQFVADADAPVLE</sequence>
<dbReference type="Proteomes" id="UP000076722">
    <property type="component" value="Unassembled WGS sequence"/>
</dbReference>
<name>A0A164RRZ7_9AGAM</name>
<protein>
    <submittedName>
        <fullName evidence="1">Uncharacterized protein</fullName>
    </submittedName>
</protein>
<dbReference type="AlphaFoldDB" id="A0A164RRZ7"/>
<evidence type="ECO:0000313" key="2">
    <source>
        <dbReference type="Proteomes" id="UP000076722"/>
    </source>
</evidence>
<gene>
    <name evidence="1" type="ORF">SISNIDRAFT_468328</name>
</gene>
<accession>A0A164RRZ7</accession>
<dbReference type="OrthoDB" id="3183574at2759"/>